<dbReference type="GO" id="GO:0043937">
    <property type="term" value="P:regulation of sporulation"/>
    <property type="evidence" value="ECO:0007669"/>
    <property type="project" value="EnsemblFungi"/>
</dbReference>
<dbReference type="InterPro" id="IPR003595">
    <property type="entry name" value="Tyr_Pase_cat"/>
</dbReference>
<dbReference type="Gene3D" id="3.90.190.10">
    <property type="entry name" value="Protein tyrosine phosphatase superfamily"/>
    <property type="match status" value="1"/>
</dbReference>
<dbReference type="GO" id="GO:0005634">
    <property type="term" value="C:nucleus"/>
    <property type="evidence" value="ECO:0007669"/>
    <property type="project" value="EnsemblFungi"/>
</dbReference>
<protein>
    <submittedName>
        <fullName evidence="5">LADA_0C08064g1_1</fullName>
    </submittedName>
</protein>
<dbReference type="GO" id="GO:0004725">
    <property type="term" value="F:protein tyrosine phosphatase activity"/>
    <property type="evidence" value="ECO:0007669"/>
    <property type="project" value="EnsemblFungi"/>
</dbReference>
<dbReference type="PRINTS" id="PR00700">
    <property type="entry name" value="PRTYPHPHTASE"/>
</dbReference>
<feature type="domain" description="Tyrosine-protein phosphatase" evidence="3">
    <location>
        <begin position="446"/>
        <end position="854"/>
    </location>
</feature>
<dbReference type="GO" id="GO:0051457">
    <property type="term" value="P:maintenance of protein location in nucleus"/>
    <property type="evidence" value="ECO:0007669"/>
    <property type="project" value="EnsemblFungi"/>
</dbReference>
<feature type="compositionally biased region" description="Polar residues" evidence="2">
    <location>
        <begin position="167"/>
        <end position="183"/>
    </location>
</feature>
<dbReference type="PANTHER" id="PTHR19134:SF561">
    <property type="entry name" value="PROTEIN TYROSINE PHOSPHATASE 36E, ISOFORM A"/>
    <property type="match status" value="1"/>
</dbReference>
<dbReference type="GO" id="GO:0071474">
    <property type="term" value="P:cellular hyperosmotic response"/>
    <property type="evidence" value="ECO:0007669"/>
    <property type="project" value="EnsemblFungi"/>
</dbReference>
<dbReference type="GO" id="GO:0071507">
    <property type="term" value="P:pheromone response MAPK cascade"/>
    <property type="evidence" value="ECO:0007669"/>
    <property type="project" value="EnsemblFungi"/>
</dbReference>
<dbReference type="PROSITE" id="PS50056">
    <property type="entry name" value="TYR_PHOSPHATASE_2"/>
    <property type="match status" value="1"/>
</dbReference>
<dbReference type="GO" id="GO:1903138">
    <property type="term" value="P:negative regulation of cell integrity MAPK cascade"/>
    <property type="evidence" value="ECO:0007669"/>
    <property type="project" value="EnsemblFungi"/>
</dbReference>
<dbReference type="SUPFAM" id="SSF52799">
    <property type="entry name" value="(Phosphotyrosine protein) phosphatases II"/>
    <property type="match status" value="1"/>
</dbReference>
<evidence type="ECO:0000313" key="6">
    <source>
        <dbReference type="Proteomes" id="UP000190274"/>
    </source>
</evidence>
<accession>A0A1G4J064</accession>
<dbReference type="PROSITE" id="PS00383">
    <property type="entry name" value="TYR_PHOSPHATASE_1"/>
    <property type="match status" value="1"/>
</dbReference>
<dbReference type="SMART" id="SM00194">
    <property type="entry name" value="PTPc"/>
    <property type="match status" value="1"/>
</dbReference>
<evidence type="ECO:0000256" key="2">
    <source>
        <dbReference type="SAM" id="MobiDB-lite"/>
    </source>
</evidence>
<feature type="region of interest" description="Disordered" evidence="2">
    <location>
        <begin position="499"/>
        <end position="524"/>
    </location>
</feature>
<organism evidence="5 6">
    <name type="scientific">Lachancea dasiensis</name>
    <dbReference type="NCBI Taxonomy" id="1072105"/>
    <lineage>
        <taxon>Eukaryota</taxon>
        <taxon>Fungi</taxon>
        <taxon>Dikarya</taxon>
        <taxon>Ascomycota</taxon>
        <taxon>Saccharomycotina</taxon>
        <taxon>Saccharomycetes</taxon>
        <taxon>Saccharomycetales</taxon>
        <taxon>Saccharomycetaceae</taxon>
        <taxon>Lachancea</taxon>
    </lineage>
</organism>
<evidence type="ECO:0000313" key="5">
    <source>
        <dbReference type="EMBL" id="SCU82804.1"/>
    </source>
</evidence>
<feature type="region of interest" description="Disordered" evidence="2">
    <location>
        <begin position="397"/>
        <end position="426"/>
    </location>
</feature>
<feature type="domain" description="Tyrosine specific protein phosphatases" evidence="4">
    <location>
        <begin position="739"/>
        <end position="845"/>
    </location>
</feature>
<dbReference type="PANTHER" id="PTHR19134">
    <property type="entry name" value="RECEPTOR-TYPE TYROSINE-PROTEIN PHOSPHATASE"/>
    <property type="match status" value="1"/>
</dbReference>
<dbReference type="STRING" id="1266660.A0A1G4J064"/>
<dbReference type="Pfam" id="PF00102">
    <property type="entry name" value="Y_phosphatase"/>
    <property type="match status" value="2"/>
</dbReference>
<feature type="compositionally biased region" description="Basic and acidic residues" evidence="2">
    <location>
        <begin position="506"/>
        <end position="522"/>
    </location>
</feature>
<evidence type="ECO:0000259" key="3">
    <source>
        <dbReference type="PROSITE" id="PS50055"/>
    </source>
</evidence>
<reference evidence="6" key="1">
    <citation type="submission" date="2016-03" db="EMBL/GenBank/DDBJ databases">
        <authorList>
            <person name="Devillers H."/>
        </authorList>
    </citation>
    <scope>NUCLEOTIDE SEQUENCE [LARGE SCALE GENOMIC DNA]</scope>
</reference>
<dbReference type="EMBL" id="LT598459">
    <property type="protein sequence ID" value="SCU82804.1"/>
    <property type="molecule type" value="Genomic_DNA"/>
</dbReference>
<dbReference type="OrthoDB" id="6058203at2759"/>
<gene>
    <name evidence="5" type="ORF">LADA_0C08064G</name>
</gene>
<evidence type="ECO:0000256" key="1">
    <source>
        <dbReference type="ARBA" id="ARBA00009649"/>
    </source>
</evidence>
<dbReference type="Proteomes" id="UP000190274">
    <property type="component" value="Chromosome C"/>
</dbReference>
<dbReference type="InterPro" id="IPR000387">
    <property type="entry name" value="Tyr_Pase_dom"/>
</dbReference>
<feature type="region of interest" description="Disordered" evidence="2">
    <location>
        <begin position="167"/>
        <end position="207"/>
    </location>
</feature>
<dbReference type="PROSITE" id="PS50055">
    <property type="entry name" value="TYR_PHOSPHATASE_PTP"/>
    <property type="match status" value="1"/>
</dbReference>
<name>A0A1G4J064_9SACH</name>
<dbReference type="AlphaFoldDB" id="A0A1G4J064"/>
<dbReference type="InterPro" id="IPR016130">
    <property type="entry name" value="Tyr_Pase_AS"/>
</dbReference>
<proteinExistence type="inferred from homology"/>
<dbReference type="SMART" id="SM00404">
    <property type="entry name" value="PTPc_motif"/>
    <property type="match status" value="1"/>
</dbReference>
<dbReference type="InterPro" id="IPR000242">
    <property type="entry name" value="PTP_cat"/>
</dbReference>
<dbReference type="GO" id="GO:0071852">
    <property type="term" value="P:fungal-type cell wall organization or biogenesis"/>
    <property type="evidence" value="ECO:0007669"/>
    <property type="project" value="EnsemblFungi"/>
</dbReference>
<keyword evidence="6" id="KW-1185">Reference proteome</keyword>
<dbReference type="InterPro" id="IPR050348">
    <property type="entry name" value="Protein-Tyr_Phosphatase"/>
</dbReference>
<sequence>MSHGRLETHLNYRAHVGPSMSTVKSPTMGSAPAVDMTSGTRCIPQLQSCETIAEAKNLDSPLFLDVSQCGVPLPLPDYTRVHLKFPSTLLRRPKFQFPQLVRTLDHSTQDLLASEVDLCSTFVFYDEGSTLQNCSSTTSQILDKTITHLLEVKNGNPKTRFVFLQAGKSNSPTPQSQHSQQIPYSRPPALKNSKSSPNLNKSTSVNGLRKHNLNLKITIPNRNSRVDNSNYMFVQSFKKDTIHYSPDSLQKYFTFHMPPSIRPDDDTLPRWLKNYSKDGNENLQQILKSFECLEQLEIRRLESCLQSSSKQGPQNGGEDLSNRCVKTISTGRPRLPKLYSFRKMQKQYKPNRHDYDSDNDEYNQPEEGKLKMDIHEELHDGENRDIRSKLTKINGSQELLARDTSSERMNKSLKQASESQDEDEEDVLETPMDDYLMTCGIQSFTKNRYSNILPYEHSRVKLEPSPIGTENKHGILSTFATPASSPPLSTQALRKRRNSYFSQDGSNREKSLDALNEPRAETGRSNLRLPATSFDHRQSITTPNTAIEHDQFNDYFNANYLKIPQINPEFSYIATQAPLPSTLDDFWKVVITNGVKVILSLNSDDELSMRKWDIYWNSSTLKKFDVAVEETYENVGGVKGCILRVFKVKRNRNDEITQQSNDCNPHNVKIIETEANGTIVKKSKAQIDIPVDGIKSKSPSDTHTVCQLQYTKWLDSCGIVLGDVLKLHRIKNLLVKDSDDFIESIKRGETYEEIIKVGESSDTNKSSEGLVRSGSGSPLLVHCSAGCGRTGVFITLDYLLNVLEHPTDTGNRIDVWNIPEDLVFIIVNELRKQRISMVQNLTQYITCYEAILKYFELRKTTGSNNEVI</sequence>
<dbReference type="InterPro" id="IPR029021">
    <property type="entry name" value="Prot-tyrosine_phosphatase-like"/>
</dbReference>
<evidence type="ECO:0000259" key="4">
    <source>
        <dbReference type="PROSITE" id="PS50056"/>
    </source>
</evidence>
<comment type="similarity">
    <text evidence="1">Belongs to the protein-tyrosine phosphatase family. Non-receptor class subfamily.</text>
</comment>
<feature type="compositionally biased region" description="Low complexity" evidence="2">
    <location>
        <begin position="191"/>
        <end position="204"/>
    </location>
</feature>
<feature type="compositionally biased region" description="Basic and acidic residues" evidence="2">
    <location>
        <begin position="400"/>
        <end position="410"/>
    </location>
</feature>